<keyword evidence="14" id="KW-1185">Reference proteome</keyword>
<dbReference type="Gene3D" id="1.20.1110.10">
    <property type="entry name" value="Calcium-transporting ATPase, transmembrane domain"/>
    <property type="match status" value="1"/>
</dbReference>
<evidence type="ECO:0000259" key="12">
    <source>
        <dbReference type="SMART" id="SM00831"/>
    </source>
</evidence>
<dbReference type="SUPFAM" id="SSF81660">
    <property type="entry name" value="Metal cation-transporting ATPase, ATP-binding domain N"/>
    <property type="match status" value="1"/>
</dbReference>
<name>A0ABQ0YH40_9NOCA</name>
<dbReference type="InterPro" id="IPR004014">
    <property type="entry name" value="ATPase_P-typ_cation-transptr_N"/>
</dbReference>
<evidence type="ECO:0000313" key="14">
    <source>
        <dbReference type="Proteomes" id="UP000325466"/>
    </source>
</evidence>
<dbReference type="PRINTS" id="PR00119">
    <property type="entry name" value="CATATPASE"/>
</dbReference>
<dbReference type="Gene3D" id="2.70.150.10">
    <property type="entry name" value="Calcium-transporting ATPase, cytoplasmic transduction domain A"/>
    <property type="match status" value="1"/>
</dbReference>
<dbReference type="Pfam" id="PF00702">
    <property type="entry name" value="Hydrolase"/>
    <property type="match status" value="1"/>
</dbReference>
<gene>
    <name evidence="13" type="ORF">RAJCM14343_1082</name>
</gene>
<dbReference type="PANTHER" id="PTHR43294">
    <property type="entry name" value="SODIUM/POTASSIUM-TRANSPORTING ATPASE SUBUNIT ALPHA"/>
    <property type="match status" value="1"/>
</dbReference>
<keyword evidence="4 11" id="KW-0812">Transmembrane</keyword>
<comment type="caution">
    <text evidence="13">The sequence shown here is derived from an EMBL/GenBank/DDBJ whole genome shotgun (WGS) entry which is preliminary data.</text>
</comment>
<feature type="transmembrane region" description="Helical" evidence="11">
    <location>
        <begin position="269"/>
        <end position="293"/>
    </location>
</feature>
<keyword evidence="3" id="KW-1003">Cell membrane</keyword>
<comment type="subcellular location">
    <subcellularLocation>
        <location evidence="1">Cell membrane</location>
        <topology evidence="1">Multi-pass membrane protein</topology>
    </subcellularLocation>
</comment>
<dbReference type="Pfam" id="PF00690">
    <property type="entry name" value="Cation_ATPase_N"/>
    <property type="match status" value="1"/>
</dbReference>
<feature type="transmembrane region" description="Helical" evidence="11">
    <location>
        <begin position="821"/>
        <end position="843"/>
    </location>
</feature>
<feature type="transmembrane region" description="Helical" evidence="11">
    <location>
        <begin position="63"/>
        <end position="84"/>
    </location>
</feature>
<dbReference type="InterPro" id="IPR023298">
    <property type="entry name" value="ATPase_P-typ_TM_dom_sf"/>
</dbReference>
<feature type="transmembrane region" description="Helical" evidence="11">
    <location>
        <begin position="855"/>
        <end position="873"/>
    </location>
</feature>
<dbReference type="SUPFAM" id="SSF81665">
    <property type="entry name" value="Calcium ATPase, transmembrane domain M"/>
    <property type="match status" value="1"/>
</dbReference>
<dbReference type="Pfam" id="PF00122">
    <property type="entry name" value="E1-E2_ATPase"/>
    <property type="match status" value="1"/>
</dbReference>
<proteinExistence type="inferred from homology"/>
<feature type="domain" description="Cation-transporting P-type ATPase N-terminal" evidence="12">
    <location>
        <begin position="19"/>
        <end position="87"/>
    </location>
</feature>
<accession>A0ABQ0YH40</accession>
<evidence type="ECO:0000313" key="13">
    <source>
        <dbReference type="EMBL" id="GES35833.1"/>
    </source>
</evidence>
<organism evidence="13 14">
    <name type="scientific">Rhodococcus aetherivorans</name>
    <dbReference type="NCBI Taxonomy" id="191292"/>
    <lineage>
        <taxon>Bacteria</taxon>
        <taxon>Bacillati</taxon>
        <taxon>Actinomycetota</taxon>
        <taxon>Actinomycetes</taxon>
        <taxon>Mycobacteriales</taxon>
        <taxon>Nocardiaceae</taxon>
        <taxon>Rhodococcus</taxon>
    </lineage>
</organism>
<dbReference type="SUPFAM" id="SSF81653">
    <property type="entry name" value="Calcium ATPase, transduction domain A"/>
    <property type="match status" value="1"/>
</dbReference>
<dbReference type="Proteomes" id="UP000325466">
    <property type="component" value="Unassembled WGS sequence"/>
</dbReference>
<dbReference type="InterPro" id="IPR023299">
    <property type="entry name" value="ATPase_P-typ_cyto_dom_N"/>
</dbReference>
<feature type="transmembrane region" description="Helical" evidence="11">
    <location>
        <begin position="90"/>
        <end position="107"/>
    </location>
</feature>
<dbReference type="Pfam" id="PF00689">
    <property type="entry name" value="Cation_ATPase_C"/>
    <property type="match status" value="1"/>
</dbReference>
<evidence type="ECO:0000256" key="11">
    <source>
        <dbReference type="SAM" id="Phobius"/>
    </source>
</evidence>
<dbReference type="InterPro" id="IPR001757">
    <property type="entry name" value="P_typ_ATPase"/>
</dbReference>
<keyword evidence="7" id="KW-1278">Translocase</keyword>
<evidence type="ECO:0000256" key="6">
    <source>
        <dbReference type="ARBA" id="ARBA00022840"/>
    </source>
</evidence>
<dbReference type="SFLD" id="SFLDG00002">
    <property type="entry name" value="C1.7:_P-type_atpase_like"/>
    <property type="match status" value="1"/>
</dbReference>
<dbReference type="SFLD" id="SFLDS00003">
    <property type="entry name" value="Haloacid_Dehalogenase"/>
    <property type="match status" value="1"/>
</dbReference>
<dbReference type="PRINTS" id="PR00120">
    <property type="entry name" value="HATPASE"/>
</dbReference>
<feature type="transmembrane region" description="Helical" evidence="11">
    <location>
        <begin position="780"/>
        <end position="800"/>
    </location>
</feature>
<evidence type="ECO:0000256" key="4">
    <source>
        <dbReference type="ARBA" id="ARBA00022692"/>
    </source>
</evidence>
<dbReference type="InterPro" id="IPR036412">
    <property type="entry name" value="HAD-like_sf"/>
</dbReference>
<reference evidence="13 14" key="1">
    <citation type="journal article" date="2018" name="Biodegradation">
        <title>1,4-Dioxane degradation characteristics of Rhodococcus aetherivorans JCM 14343.</title>
        <authorList>
            <person name="Inoue D."/>
            <person name="Tsunoda T."/>
            <person name="Yamamoto N."/>
            <person name="Ike M."/>
            <person name="Sei K."/>
        </authorList>
    </citation>
    <scope>NUCLEOTIDE SEQUENCE [LARGE SCALE GENOMIC DNA]</scope>
    <source>
        <strain evidence="13 14">JCM 14343</strain>
    </source>
</reference>
<keyword evidence="5" id="KW-0547">Nucleotide-binding</keyword>
<dbReference type="InterPro" id="IPR050510">
    <property type="entry name" value="Cation_transp_ATPase_P-type"/>
</dbReference>
<evidence type="ECO:0000256" key="8">
    <source>
        <dbReference type="ARBA" id="ARBA00022989"/>
    </source>
</evidence>
<evidence type="ECO:0000256" key="7">
    <source>
        <dbReference type="ARBA" id="ARBA00022967"/>
    </source>
</evidence>
<feature type="transmembrane region" description="Helical" evidence="11">
    <location>
        <begin position="243"/>
        <end position="263"/>
    </location>
</feature>
<feature type="transmembrane region" description="Helical" evidence="11">
    <location>
        <begin position="741"/>
        <end position="768"/>
    </location>
</feature>
<dbReference type="PROSITE" id="PS00154">
    <property type="entry name" value="ATPASE_E1_E2"/>
    <property type="match status" value="1"/>
</dbReference>
<keyword evidence="9 11" id="KW-0472">Membrane</keyword>
<dbReference type="InterPro" id="IPR023214">
    <property type="entry name" value="HAD_sf"/>
</dbReference>
<evidence type="ECO:0000256" key="10">
    <source>
        <dbReference type="ARBA" id="ARBA00049360"/>
    </source>
</evidence>
<dbReference type="PANTHER" id="PTHR43294:SF21">
    <property type="entry name" value="CATION TRANSPORTING ATPASE"/>
    <property type="match status" value="1"/>
</dbReference>
<dbReference type="Gene3D" id="3.40.1110.10">
    <property type="entry name" value="Calcium-transporting ATPase, cytoplasmic domain N"/>
    <property type="match status" value="1"/>
</dbReference>
<dbReference type="EMBL" id="BLAH01000027">
    <property type="protein sequence ID" value="GES35833.1"/>
    <property type="molecule type" value="Genomic_DNA"/>
</dbReference>
<keyword evidence="8 11" id="KW-1133">Transmembrane helix</keyword>
<sequence>MLYPLLVAVTRRSRGRGGGVQADSGARLLDSDGLTGREAAARLRRDGPNQLPAARRVPWWRRLIAQLTHFFALLLWFASALAFVAGMPELGIAVIVVIVVNGIFAFVQQERAEKAAERLGELLPTTIVVRRDGAVRTVDARDLVVGDVVVLTGGGRVPADLTLAVAGRCTFDESTLTGESEPVLRTAGAAVFAGTFVAEGESEGIVTATGANTRLAGIAALTTSVRRPPGPLDLEIQRIVRTLAFGSVGVGAVFFAVSLLVGISWQDAFLFAVGITVALVPEGLLPTVTLSLAMGAQRMARDNALVRNLEAVETLGSTTFICTDKTGTLTQNQMNVVEAWTPAGTVAVRGEGYAPTGEVTGPEPAVAAAATAGLAGAAASKGGITLDDDDEWRAVGDPMEAAIAAFAARLAGPGAQPGPVTRRFVFDPRRRRESVIVGGQLLLKGAPDAVLPRCADPGELVDRAEEALADMASRGLRVLAVARRTLTDPGVETDPDLAERDLELLGLLGMEDPPRTAVPAALRAARGAGIKVAMLTGDHPETARAIAREIGLLGPAGLVVQGKDLPEDDQLLGALLDRDGIVISRVSPEQKLRVAKALQDRGHVVAMTGDGVNDGPALRQADIGVAMGEGGTDVAREAADLVLLDDDFATILTAVEQGRATYANIRRFLSYHLTSNVAELTPFALWGLSGGQFPLALGVLQILCIDIGTDLLPALALGGEPPSRDTLKRPPERRHLVDGTLLVRVFGVLGPTEAIVEMSAFLVALLVAGWRPGGEFPTGAALLAASGAAFTAVVLGQVGAAFACRSATRPPWQLGWGSNRLLLWAVLAELVALVVFLGVGPVADVLGHAVPPLEALGVALLGIPAVLVVDSVYKRVRRRWQ</sequence>
<evidence type="ECO:0000256" key="9">
    <source>
        <dbReference type="ARBA" id="ARBA00023136"/>
    </source>
</evidence>
<evidence type="ECO:0000256" key="1">
    <source>
        <dbReference type="ARBA" id="ARBA00004651"/>
    </source>
</evidence>
<dbReference type="NCBIfam" id="TIGR01494">
    <property type="entry name" value="ATPase_P-type"/>
    <property type="match status" value="3"/>
</dbReference>
<comment type="similarity">
    <text evidence="2">Belongs to the cation transport ATPase (P-type) (TC 3.A.3) family. Type IIA subfamily.</text>
</comment>
<dbReference type="Gene3D" id="3.40.50.1000">
    <property type="entry name" value="HAD superfamily/HAD-like"/>
    <property type="match status" value="1"/>
</dbReference>
<dbReference type="InterPro" id="IPR044492">
    <property type="entry name" value="P_typ_ATPase_HD_dom"/>
</dbReference>
<dbReference type="SMART" id="SM00831">
    <property type="entry name" value="Cation_ATPase_N"/>
    <property type="match status" value="1"/>
</dbReference>
<protein>
    <recommendedName>
        <fullName evidence="12">Cation-transporting P-type ATPase N-terminal domain-containing protein</fullName>
    </recommendedName>
</protein>
<dbReference type="InterPro" id="IPR018303">
    <property type="entry name" value="ATPase_P-typ_P_site"/>
</dbReference>
<comment type="catalytic activity">
    <reaction evidence="10">
        <text>ATP + H2O = ADP + phosphate + H(+)</text>
        <dbReference type="Rhea" id="RHEA:13065"/>
        <dbReference type="ChEBI" id="CHEBI:15377"/>
        <dbReference type="ChEBI" id="CHEBI:15378"/>
        <dbReference type="ChEBI" id="CHEBI:30616"/>
        <dbReference type="ChEBI" id="CHEBI:43474"/>
        <dbReference type="ChEBI" id="CHEBI:456216"/>
    </reaction>
</comment>
<dbReference type="InterPro" id="IPR008250">
    <property type="entry name" value="ATPase_P-typ_transduc_dom_A_sf"/>
</dbReference>
<evidence type="ECO:0000256" key="3">
    <source>
        <dbReference type="ARBA" id="ARBA00022475"/>
    </source>
</evidence>
<keyword evidence="6" id="KW-0067">ATP-binding</keyword>
<dbReference type="InterPro" id="IPR059000">
    <property type="entry name" value="ATPase_P-type_domA"/>
</dbReference>
<dbReference type="SUPFAM" id="SSF56784">
    <property type="entry name" value="HAD-like"/>
    <property type="match status" value="1"/>
</dbReference>
<evidence type="ECO:0000256" key="2">
    <source>
        <dbReference type="ARBA" id="ARBA00005675"/>
    </source>
</evidence>
<dbReference type="InterPro" id="IPR006068">
    <property type="entry name" value="ATPase_P-typ_cation-transptr_C"/>
</dbReference>
<evidence type="ECO:0000256" key="5">
    <source>
        <dbReference type="ARBA" id="ARBA00022741"/>
    </source>
</evidence>
<dbReference type="SFLD" id="SFLDF00027">
    <property type="entry name" value="p-type_atpase"/>
    <property type="match status" value="1"/>
</dbReference>